<accession>A0A1E5UC74</accession>
<dbReference type="OrthoDB" id="1246162at2"/>
<dbReference type="Proteomes" id="UP000095601">
    <property type="component" value="Unassembled WGS sequence"/>
</dbReference>
<sequence>MIRVVEHHDWVIYCIIGIILSYIIIFKTLHRDVTLIEFILQPYEESNNNTLSWVFTTILFSVSFSVLFSQFIPIVPKFITQNLVVAGITFNKFGFVLVSMLLFHLIKNIFVYLFYGSINQLERFGRYSFVAQKYFMVYSLVILVISFLHYYLHFKTSNAFVYYSSLIFIAFTIKILIYLFHPQQILPRQWYYKFLYICTLQILPILVLWKFWFL</sequence>
<keyword evidence="1" id="KW-0812">Transmembrane</keyword>
<protein>
    <recommendedName>
        <fullName evidence="4">DUF4271 domain-containing protein</fullName>
    </recommendedName>
</protein>
<feature type="transmembrane region" description="Helical" evidence="1">
    <location>
        <begin position="135"/>
        <end position="152"/>
    </location>
</feature>
<evidence type="ECO:0000256" key="1">
    <source>
        <dbReference type="SAM" id="Phobius"/>
    </source>
</evidence>
<evidence type="ECO:0008006" key="4">
    <source>
        <dbReference type="Google" id="ProtNLM"/>
    </source>
</evidence>
<proteinExistence type="predicted"/>
<reference evidence="2 3" key="1">
    <citation type="submission" date="2016-09" db="EMBL/GenBank/DDBJ databases">
        <authorList>
            <person name="Capua I."/>
            <person name="De Benedictis P."/>
            <person name="Joannis T."/>
            <person name="Lombin L.H."/>
            <person name="Cattoli G."/>
        </authorList>
    </citation>
    <scope>NUCLEOTIDE SEQUENCE [LARGE SCALE GENOMIC DNA]</scope>
    <source>
        <strain evidence="2 3">NRS-1</strain>
    </source>
</reference>
<dbReference type="STRING" id="237258.SAMN04489756_10824"/>
<dbReference type="Pfam" id="PF14093">
    <property type="entry name" value="DUF4271"/>
    <property type="match status" value="1"/>
</dbReference>
<dbReference type="AlphaFoldDB" id="A0A1E5UC74"/>
<feature type="transmembrane region" description="Helical" evidence="1">
    <location>
        <begin position="12"/>
        <end position="30"/>
    </location>
</feature>
<dbReference type="PATRIC" id="fig|237258.4.peg.672"/>
<comment type="caution">
    <text evidence="2">The sequence shown here is derived from an EMBL/GenBank/DDBJ whole genome shotgun (WGS) entry which is preliminary data.</text>
</comment>
<feature type="transmembrane region" description="Helical" evidence="1">
    <location>
        <begin position="50"/>
        <end position="72"/>
    </location>
</feature>
<feature type="transmembrane region" description="Helical" evidence="1">
    <location>
        <begin position="93"/>
        <end position="115"/>
    </location>
</feature>
<feature type="transmembrane region" description="Helical" evidence="1">
    <location>
        <begin position="193"/>
        <end position="213"/>
    </location>
</feature>
<dbReference type="EMBL" id="MKGI01000077">
    <property type="protein sequence ID" value="OEL10398.1"/>
    <property type="molecule type" value="Genomic_DNA"/>
</dbReference>
<organism evidence="2 3">
    <name type="scientific">Cloacibacterium normanense</name>
    <dbReference type="NCBI Taxonomy" id="237258"/>
    <lineage>
        <taxon>Bacteria</taxon>
        <taxon>Pseudomonadati</taxon>
        <taxon>Bacteroidota</taxon>
        <taxon>Flavobacteriia</taxon>
        <taxon>Flavobacteriales</taxon>
        <taxon>Weeksellaceae</taxon>
    </lineage>
</organism>
<keyword evidence="1" id="KW-1133">Transmembrane helix</keyword>
<gene>
    <name evidence="2" type="ORF">BHF72_0490</name>
</gene>
<keyword evidence="3" id="KW-1185">Reference proteome</keyword>
<evidence type="ECO:0000313" key="2">
    <source>
        <dbReference type="EMBL" id="OEL10398.1"/>
    </source>
</evidence>
<evidence type="ECO:0000313" key="3">
    <source>
        <dbReference type="Proteomes" id="UP000095601"/>
    </source>
</evidence>
<dbReference type="RefSeq" id="WP_069800027.1">
    <property type="nucleotide sequence ID" value="NZ_FNJE01000008.1"/>
</dbReference>
<keyword evidence="1" id="KW-0472">Membrane</keyword>
<feature type="transmembrane region" description="Helical" evidence="1">
    <location>
        <begin position="159"/>
        <end position="181"/>
    </location>
</feature>
<name>A0A1E5UC74_9FLAO</name>
<dbReference type="InterPro" id="IPR025367">
    <property type="entry name" value="DUF4271"/>
</dbReference>